<dbReference type="VEuPathDB" id="FungiDB:BTJ68_01083"/>
<comment type="caution">
    <text evidence="8">The sequence shown here is derived from an EMBL/GenBank/DDBJ whole genome shotgun (WGS) entry which is preliminary data.</text>
</comment>
<feature type="transmembrane region" description="Helical" evidence="7">
    <location>
        <begin position="53"/>
        <end position="71"/>
    </location>
</feature>
<feature type="transmembrane region" description="Helical" evidence="7">
    <location>
        <begin position="189"/>
        <end position="205"/>
    </location>
</feature>
<dbReference type="PANTHER" id="PTHR30618">
    <property type="entry name" value="NCS1 FAMILY PURINE/PYRIMIDINE TRANSPORTER"/>
    <property type="match status" value="1"/>
</dbReference>
<name>A0A3M7I023_HORWE</name>
<dbReference type="CDD" id="cd11482">
    <property type="entry name" value="SLC-NCS1sbd_NRT1-like"/>
    <property type="match status" value="1"/>
</dbReference>
<evidence type="ECO:0000256" key="2">
    <source>
        <dbReference type="ARBA" id="ARBA00008974"/>
    </source>
</evidence>
<feature type="compositionally biased region" description="Basic and acidic residues" evidence="6">
    <location>
        <begin position="564"/>
        <end position="576"/>
    </location>
</feature>
<proteinExistence type="inferred from homology"/>
<keyword evidence="5 7" id="KW-0472">Membrane</keyword>
<feature type="region of interest" description="Disordered" evidence="6">
    <location>
        <begin position="561"/>
        <end position="582"/>
    </location>
</feature>
<dbReference type="EMBL" id="QWIQ01000001">
    <property type="protein sequence ID" value="RMZ18779.1"/>
    <property type="molecule type" value="Genomic_DNA"/>
</dbReference>
<evidence type="ECO:0000256" key="7">
    <source>
        <dbReference type="SAM" id="Phobius"/>
    </source>
</evidence>
<feature type="transmembrane region" description="Helical" evidence="7">
    <location>
        <begin position="83"/>
        <end position="106"/>
    </location>
</feature>
<evidence type="ECO:0000256" key="3">
    <source>
        <dbReference type="ARBA" id="ARBA00022692"/>
    </source>
</evidence>
<dbReference type="AlphaFoldDB" id="A0A3M7I023"/>
<feature type="transmembrane region" description="Helical" evidence="7">
    <location>
        <begin position="500"/>
        <end position="519"/>
    </location>
</feature>
<feature type="transmembrane region" description="Helical" evidence="7">
    <location>
        <begin position="393"/>
        <end position="415"/>
    </location>
</feature>
<feature type="transmembrane region" description="Helical" evidence="7">
    <location>
        <begin position="212"/>
        <end position="235"/>
    </location>
</feature>
<dbReference type="InterPro" id="IPR045225">
    <property type="entry name" value="Uracil/uridine/allantoin_perm"/>
</dbReference>
<keyword evidence="3 7" id="KW-0812">Transmembrane</keyword>
<dbReference type="PANTHER" id="PTHR30618:SF4">
    <property type="entry name" value="ALLANTOIN PERMEASE"/>
    <property type="match status" value="1"/>
</dbReference>
<evidence type="ECO:0000313" key="8">
    <source>
        <dbReference type="EMBL" id="RMZ18779.1"/>
    </source>
</evidence>
<evidence type="ECO:0000313" key="9">
    <source>
        <dbReference type="Proteomes" id="UP000281468"/>
    </source>
</evidence>
<comment type="similarity">
    <text evidence="2">Belongs to the purine-cytosine permease (2.A.39) family.</text>
</comment>
<feature type="transmembrane region" description="Helical" evidence="7">
    <location>
        <begin position="255"/>
        <end position="274"/>
    </location>
</feature>
<dbReference type="Pfam" id="PF02133">
    <property type="entry name" value="Transp_cyt_pur"/>
    <property type="match status" value="1"/>
</dbReference>
<feature type="transmembrane region" description="Helical" evidence="7">
    <location>
        <begin position="349"/>
        <end position="372"/>
    </location>
</feature>
<evidence type="ECO:0000256" key="1">
    <source>
        <dbReference type="ARBA" id="ARBA00004141"/>
    </source>
</evidence>
<keyword evidence="4 7" id="KW-1133">Transmembrane helix</keyword>
<evidence type="ECO:0000256" key="5">
    <source>
        <dbReference type="ARBA" id="ARBA00023136"/>
    </source>
</evidence>
<evidence type="ECO:0000256" key="4">
    <source>
        <dbReference type="ARBA" id="ARBA00022989"/>
    </source>
</evidence>
<accession>A0A3M7I023</accession>
<feature type="transmembrane region" description="Helical" evidence="7">
    <location>
        <begin position="460"/>
        <end position="480"/>
    </location>
</feature>
<organism evidence="8 9">
    <name type="scientific">Hortaea werneckii</name>
    <name type="common">Black yeast</name>
    <name type="synonym">Cladosporium werneckii</name>
    <dbReference type="NCBI Taxonomy" id="91943"/>
    <lineage>
        <taxon>Eukaryota</taxon>
        <taxon>Fungi</taxon>
        <taxon>Dikarya</taxon>
        <taxon>Ascomycota</taxon>
        <taxon>Pezizomycotina</taxon>
        <taxon>Dothideomycetes</taxon>
        <taxon>Dothideomycetidae</taxon>
        <taxon>Mycosphaerellales</taxon>
        <taxon>Teratosphaeriaceae</taxon>
        <taxon>Hortaea</taxon>
    </lineage>
</organism>
<dbReference type="Gene3D" id="1.10.4160.10">
    <property type="entry name" value="Hydantoin permease"/>
    <property type="match status" value="1"/>
</dbReference>
<evidence type="ECO:0000256" key="6">
    <source>
        <dbReference type="SAM" id="MobiDB-lite"/>
    </source>
</evidence>
<dbReference type="GO" id="GO:0015205">
    <property type="term" value="F:nucleobase transmembrane transporter activity"/>
    <property type="evidence" value="ECO:0007669"/>
    <property type="project" value="TreeGrafter"/>
</dbReference>
<gene>
    <name evidence="8" type="ORF">D0862_00148</name>
</gene>
<comment type="subcellular location">
    <subcellularLocation>
        <location evidence="1">Membrane</location>
        <topology evidence="1">Multi-pass membrane protein</topology>
    </subcellularLocation>
</comment>
<protein>
    <submittedName>
        <fullName evidence="8">Uncharacterized protein</fullName>
    </submittedName>
</protein>
<dbReference type="InterPro" id="IPR001248">
    <property type="entry name" value="Pur-cyt_permease"/>
</dbReference>
<reference evidence="8 9" key="1">
    <citation type="journal article" date="2018" name="BMC Genomics">
        <title>Genomic evidence for intraspecific hybridization in a clonal and extremely halotolerant yeast.</title>
        <authorList>
            <person name="Gostincar C."/>
            <person name="Stajich J.E."/>
            <person name="Zupancic J."/>
            <person name="Zalar P."/>
            <person name="Gunde-Cimerman N."/>
        </authorList>
    </citation>
    <scope>NUCLEOTIDE SEQUENCE [LARGE SCALE GENOMIC DNA]</scope>
    <source>
        <strain evidence="8 9">EXF-171</strain>
    </source>
</reference>
<dbReference type="GO" id="GO:0005886">
    <property type="term" value="C:plasma membrane"/>
    <property type="evidence" value="ECO:0007669"/>
    <property type="project" value="TreeGrafter"/>
</dbReference>
<sequence>MDARESTHSEHIMSFHSILEFLRVPSSSRTISNIWINDDIRPLPPHRRTWTRWAYVSFWAINQICISNWQLGASLVSAGISVWQAVVAIIIGKFIIAAVAVFNGYVGAEWHIGTNAGGPSFPVASRYVWGVYGQYIALLQRLVLSLVWFAVQSWTGGLCVQNVLASIFPSFQHMSNHFPASANMNTKQFIGWVLFNVIMAPLLYVRPEGIKYVVLWSNVISVITLLSMMIWSLSAADGAGPLVSAPASATGSSELGWGIVSGVTTTIGSIAVGLTNQMDYSRFARKPGDQVLGQWISIIGFGAILPVCGCLASSATQRIYGEAIWYANRRLAEETEKWLDTDYNAKSRAAAFFAGCGLVVCQLAINTIDNAFSFGMDFSGLIPSYVNIRRGSYIGLVISIALCPWQLLSSAATFISVLNAYSVFLGPLTGIMVCEYWVLRQRRVKLTDLYHPRKEGLYHYWYSINWRSFLSWVIGWAYLIPGFAHAVTPHVTVPRACTDLYYLAYPLGFTVSFLTHWALNTMAPPPGLGVADDVDVYETFASDEAMRLGIAPSNVLDAEEVTVDGEKGGNSDHEPRFTSSKA</sequence>
<dbReference type="Proteomes" id="UP000281468">
    <property type="component" value="Unassembled WGS sequence"/>
</dbReference>
<feature type="transmembrane region" description="Helical" evidence="7">
    <location>
        <begin position="421"/>
        <end position="439"/>
    </location>
</feature>